<organism evidence="1">
    <name type="scientific">Salmonella enterica</name>
    <name type="common">Salmonella choleraesuis</name>
    <dbReference type="NCBI Taxonomy" id="28901"/>
    <lineage>
        <taxon>Bacteria</taxon>
        <taxon>Pseudomonadati</taxon>
        <taxon>Pseudomonadota</taxon>
        <taxon>Gammaproteobacteria</taxon>
        <taxon>Enterobacterales</taxon>
        <taxon>Enterobacteriaceae</taxon>
        <taxon>Salmonella</taxon>
    </lineage>
</organism>
<reference evidence="1" key="1">
    <citation type="submission" date="2018-07" db="EMBL/GenBank/DDBJ databases">
        <authorList>
            <consortium name="PulseNet: The National Subtyping Network for Foodborne Disease Surveillance"/>
            <person name="Tarr C.L."/>
            <person name="Trees E."/>
            <person name="Katz L.S."/>
            <person name="Carleton-Romer H.A."/>
            <person name="Stroika S."/>
            <person name="Kucerova Z."/>
            <person name="Roache K.F."/>
            <person name="Sabol A.L."/>
            <person name="Besser J."/>
            <person name="Gerner-Smidt P."/>
        </authorList>
    </citation>
    <scope>NUCLEOTIDE SEQUENCE</scope>
    <source>
        <strain evidence="1">PNUSAS020231</strain>
    </source>
</reference>
<sequence>MITSIHITTPLNYRRAVSVRSDFLEYHNFPEVYHAEEIIISLFSAPARRITGQEDDTTYSVKSS</sequence>
<dbReference type="AlphaFoldDB" id="A0A5V1MPG5"/>
<proteinExistence type="predicted"/>
<evidence type="ECO:0000313" key="1">
    <source>
        <dbReference type="EMBL" id="EBT2118261.1"/>
    </source>
</evidence>
<dbReference type="EMBL" id="AAGXZS010000016">
    <property type="protein sequence ID" value="EBT2118261.1"/>
    <property type="molecule type" value="Genomic_DNA"/>
</dbReference>
<comment type="caution">
    <text evidence="1">The sequence shown here is derived from an EMBL/GenBank/DDBJ whole genome shotgun (WGS) entry which is preliminary data.</text>
</comment>
<gene>
    <name evidence="1" type="ORF">CIY58_20975</name>
</gene>
<accession>A0A5V1MPG5</accession>
<protein>
    <submittedName>
        <fullName evidence="1">Uncharacterized protein</fullName>
    </submittedName>
</protein>
<name>A0A5V1MPG5_SALER</name>